<reference evidence="2" key="1">
    <citation type="submission" date="2023-07" db="EMBL/GenBank/DDBJ databases">
        <title>Chromosome-level genome assembly of Artemia franciscana.</title>
        <authorList>
            <person name="Jo E."/>
        </authorList>
    </citation>
    <scope>NUCLEOTIDE SEQUENCE</scope>
    <source>
        <tissue evidence="2">Whole body</tissue>
    </source>
</reference>
<dbReference type="InterPro" id="IPR027417">
    <property type="entry name" value="P-loop_NTPase"/>
</dbReference>
<dbReference type="GO" id="GO:0003924">
    <property type="term" value="F:GTPase activity"/>
    <property type="evidence" value="ECO:0007669"/>
    <property type="project" value="InterPro"/>
</dbReference>
<accession>A0AA88HKF9</accession>
<proteinExistence type="inferred from homology"/>
<dbReference type="SUPFAM" id="SSF52540">
    <property type="entry name" value="P-loop containing nucleoside triphosphate hydrolases"/>
    <property type="match status" value="1"/>
</dbReference>
<dbReference type="EMBL" id="JAVRJZ010000014">
    <property type="protein sequence ID" value="KAK2713560.1"/>
    <property type="molecule type" value="Genomic_DNA"/>
</dbReference>
<evidence type="ECO:0000313" key="3">
    <source>
        <dbReference type="Proteomes" id="UP001187531"/>
    </source>
</evidence>
<dbReference type="NCBIfam" id="TIGR00750">
    <property type="entry name" value="lao"/>
    <property type="match status" value="1"/>
</dbReference>
<dbReference type="PANTHER" id="PTHR23408:SF3">
    <property type="entry name" value="METHYLMALONIC ACIDURIA TYPE A PROTEIN, MITOCHONDRIAL"/>
    <property type="match status" value="1"/>
</dbReference>
<keyword evidence="3" id="KW-1185">Reference proteome</keyword>
<dbReference type="PANTHER" id="PTHR23408">
    <property type="entry name" value="METHYLMALONYL-COA MUTASE"/>
    <property type="match status" value="1"/>
</dbReference>
<dbReference type="Gene3D" id="3.40.50.300">
    <property type="entry name" value="P-loop containing nucleotide triphosphate hydrolases"/>
    <property type="match status" value="1"/>
</dbReference>
<evidence type="ECO:0000313" key="2">
    <source>
        <dbReference type="EMBL" id="KAK2713560.1"/>
    </source>
</evidence>
<dbReference type="Proteomes" id="UP001187531">
    <property type="component" value="Unassembled WGS sequence"/>
</dbReference>
<dbReference type="InterPro" id="IPR005129">
    <property type="entry name" value="GTPase_ArgK"/>
</dbReference>
<evidence type="ECO:0008006" key="4">
    <source>
        <dbReference type="Google" id="ProtNLM"/>
    </source>
</evidence>
<name>A0AA88HKF9_ARTSF</name>
<dbReference type="AlphaFoldDB" id="A0AA88HKF9"/>
<dbReference type="CDD" id="cd03114">
    <property type="entry name" value="MMAA-like"/>
    <property type="match status" value="1"/>
</dbReference>
<dbReference type="Gene3D" id="1.10.287.130">
    <property type="match status" value="1"/>
</dbReference>
<dbReference type="NCBIfam" id="NF006958">
    <property type="entry name" value="PRK09435.1"/>
    <property type="match status" value="1"/>
</dbReference>
<comment type="similarity">
    <text evidence="1">Belongs to the SIMIBI class G3E GTPase family. ArgK/MeaB subfamily.</text>
</comment>
<comment type="caution">
    <text evidence="2">The sequence shown here is derived from an EMBL/GenBank/DDBJ whole genome shotgun (WGS) entry which is preliminary data.</text>
</comment>
<dbReference type="GO" id="GO:0005525">
    <property type="term" value="F:GTP binding"/>
    <property type="evidence" value="ECO:0007669"/>
    <property type="project" value="InterPro"/>
</dbReference>
<evidence type="ECO:0000256" key="1">
    <source>
        <dbReference type="ARBA" id="ARBA00009625"/>
    </source>
</evidence>
<protein>
    <recommendedName>
        <fullName evidence="4">Methylmalonic aciduria type A protein, mitochondrial</fullName>
    </recommendedName>
</protein>
<dbReference type="GO" id="GO:0005737">
    <property type="term" value="C:cytoplasm"/>
    <property type="evidence" value="ECO:0007669"/>
    <property type="project" value="TreeGrafter"/>
</dbReference>
<dbReference type="Pfam" id="PF03308">
    <property type="entry name" value="MeaB"/>
    <property type="match status" value="1"/>
</dbReference>
<organism evidence="2 3">
    <name type="scientific">Artemia franciscana</name>
    <name type="common">Brine shrimp</name>
    <name type="synonym">Artemia sanfranciscana</name>
    <dbReference type="NCBI Taxonomy" id="6661"/>
    <lineage>
        <taxon>Eukaryota</taxon>
        <taxon>Metazoa</taxon>
        <taxon>Ecdysozoa</taxon>
        <taxon>Arthropoda</taxon>
        <taxon>Crustacea</taxon>
        <taxon>Branchiopoda</taxon>
        <taxon>Anostraca</taxon>
        <taxon>Artemiidae</taxon>
        <taxon>Artemia</taxon>
    </lineage>
</organism>
<sequence length="394" mass="43538">MVQLLQRGIVQSFFRLDRSFSVLSRSVGLKQRHKSKENIITVSSVKTADVDLLQTLDESEISFVRNLYDGLTKQIRHSLSQSITLVESSHPRKQLQAQLLLSLVLDHQKSLESEKGEIATSFRIGISGSPGAGKSTFLEEMGKRLTKKGHRVAVLAVDPSSSTTGGSLLADKTRMPQLSVDPNAFIRPSPSGCHVGGVTRSTNEAIVMCEGAGFNTIFIETVGVGQSEYEVADMVDLFVLLIPPAGGDELQGLKRGIVERCHIVVVNKCDGDLIPASIRIATEYTSALKFMRSPSKNWKPLVKRVSSTTGDGIDELWSAIEDFKDVMDSTGELHETRIKQHKTWMWRHINNHIMDVFRSHPSVRAKVPILETEVANGTKTPGYAADLLLREFFK</sequence>
<dbReference type="Gene3D" id="1.20.5.170">
    <property type="match status" value="1"/>
</dbReference>
<gene>
    <name evidence="2" type="ORF">QYM36_009439</name>
</gene>